<protein>
    <submittedName>
        <fullName evidence="2">Surface layer protein</fullName>
    </submittedName>
</protein>
<organism evidence="2 3">
    <name type="scientific">Microcoleus asticus IPMA8</name>
    <dbReference type="NCBI Taxonomy" id="2563858"/>
    <lineage>
        <taxon>Bacteria</taxon>
        <taxon>Bacillati</taxon>
        <taxon>Cyanobacteriota</taxon>
        <taxon>Cyanophyceae</taxon>
        <taxon>Oscillatoriophycideae</taxon>
        <taxon>Oscillatoriales</taxon>
        <taxon>Microcoleaceae</taxon>
        <taxon>Microcoleus</taxon>
        <taxon>Microcoleus asticus</taxon>
    </lineage>
</organism>
<accession>A0ABX2D163</accession>
<dbReference type="Proteomes" id="UP000702425">
    <property type="component" value="Unassembled WGS sequence"/>
</dbReference>
<comment type="caution">
    <text evidence="2">The sequence shown here is derived from an EMBL/GenBank/DDBJ whole genome shotgun (WGS) entry which is preliminary data.</text>
</comment>
<evidence type="ECO:0000313" key="3">
    <source>
        <dbReference type="Proteomes" id="UP000702425"/>
    </source>
</evidence>
<proteinExistence type="predicted"/>
<evidence type="ECO:0000313" key="2">
    <source>
        <dbReference type="EMBL" id="NQE36306.1"/>
    </source>
</evidence>
<dbReference type="Pfam" id="PF00395">
    <property type="entry name" value="SLH"/>
    <property type="match status" value="1"/>
</dbReference>
<feature type="domain" description="SLH" evidence="1">
    <location>
        <begin position="49"/>
        <end position="112"/>
    </location>
</feature>
<dbReference type="PROSITE" id="PS51272">
    <property type="entry name" value="SLH"/>
    <property type="match status" value="1"/>
</dbReference>
<sequence length="173" mass="19282">MGFRFVARFSQNNTFRPQLAVTREQLVSLVLESWKGIQDANITFPSNVSIRPYSDLPISRWSIGKVLFARDNKIVSGYQDGTFKPTQPVTRAELMAVRRRAAEFGLSARGMQPNLVAKEPSKTFSDIQNYWAASIITQMSSYCSVAAALNAIGGLLRMILQKGITGRRLLCGY</sequence>
<name>A0ABX2D163_9CYAN</name>
<gene>
    <name evidence="2" type="ORF">E5S67_04069</name>
</gene>
<evidence type="ECO:0000259" key="1">
    <source>
        <dbReference type="PROSITE" id="PS51272"/>
    </source>
</evidence>
<dbReference type="InterPro" id="IPR001119">
    <property type="entry name" value="SLH_dom"/>
</dbReference>
<dbReference type="EMBL" id="SRRZ01000081">
    <property type="protein sequence ID" value="NQE36306.1"/>
    <property type="molecule type" value="Genomic_DNA"/>
</dbReference>
<reference evidence="2 3" key="1">
    <citation type="journal article" date="2020" name="Sci. Rep.">
        <title>A novel cyanobacterial geosmin producer, revising GeoA distribution and dispersion patterns in Bacteria.</title>
        <authorList>
            <person name="Churro C."/>
            <person name="Semedo-Aguiar A.P."/>
            <person name="Silva A.D."/>
            <person name="Pereira-Leal J.B."/>
            <person name="Leite R.B."/>
        </authorList>
    </citation>
    <scope>NUCLEOTIDE SEQUENCE [LARGE SCALE GENOMIC DNA]</scope>
    <source>
        <strain evidence="2 3">IPMA8</strain>
    </source>
</reference>
<keyword evidence="3" id="KW-1185">Reference proteome</keyword>
<dbReference type="RefSeq" id="WP_216670613.1">
    <property type="nucleotide sequence ID" value="NZ_CAWPPK010000298.1"/>
</dbReference>